<sequence>MAKSLQTKVKSSFSGQVIEIVLIAILSVLLFNRKASITKDEAEFTRSLRSYAAGRFCFYRNLPLPALMSYGLYKVSAYLNTPLLSLALESPRLTSLFLFIMTMTQIHWLARETYSRVPSWIVATVHVIGLLVNTHIIFLTNEMFSIYFLVSGIVQLKKNRTTTSGFLIGLSIASSWASLSILPPLMIFYGLHLFSFVVNPANRIRKAVLKLAKGIAAFILLPASVYTLSFLIHYSIQQQYTDDAEKFSIEFQATLKGSVQEPADRYLMDRSIVTIFNQKHLTYLNMKGGTPSCSDQRTESSMWMMIKVHPTNSTGNVEEEGRYINHGDLVKLVELGSSMCLRVSNEDTEDKFKKVIGFTQQDNEADEEDIWQIIGDGPVVSRSSLIRFRHYKTAMDLCVRNLRKLEEEAKRNGVEKVVGGSLYSDNKSRLFYISDNRNHDSFKKNFKDGRPKETILSFPQKSFIQKMVEHHKKLMKNPRWQWNLIRRYSVLDLKNGGTYLMKHDVLFNALATISSFLLPVVLLLNHICWKKYGKGLTTRRDDFFVCIMYFFAILMGFMIDVGKGLTETLKVWMMLSLAFLPGIKPALLLFSIFLSSSISVLR</sequence>
<organism evidence="2 3">
    <name type="scientific">Encephalitozoon romaleae (strain SJ-2008)</name>
    <name type="common">Microsporidian parasite</name>
    <dbReference type="NCBI Taxonomy" id="1178016"/>
    <lineage>
        <taxon>Eukaryota</taxon>
        <taxon>Fungi</taxon>
        <taxon>Fungi incertae sedis</taxon>
        <taxon>Microsporidia</taxon>
        <taxon>Unikaryonidae</taxon>
        <taxon>Encephalitozoon</taxon>
    </lineage>
</organism>
<reference evidence="2 3" key="1">
    <citation type="journal article" date="2012" name="Proc. Natl. Acad. Sci. U.S.A.">
        <title>Gain and loss of multiple functionally related, horizontally transferred genes in the reduced genomes of two microsporidian parasites.</title>
        <authorList>
            <person name="Pombert J.-F."/>
            <person name="Selman M."/>
            <person name="Burki F."/>
            <person name="Bardell F.T."/>
            <person name="Farinelli L."/>
            <person name="Solter L.F."/>
            <person name="Whitman D.W."/>
            <person name="Weiss L.M."/>
            <person name="Corradi N."/>
            <person name="Keeling P.J."/>
        </authorList>
    </citation>
    <scope>NUCLEOTIDE SEQUENCE [LARGE SCALE GENOMIC DNA]</scope>
    <source>
        <strain evidence="2 3">SJ-2008</strain>
    </source>
</reference>
<dbReference type="GeneID" id="20521486"/>
<dbReference type="Proteomes" id="UP000010094">
    <property type="component" value="Chromosome VI"/>
</dbReference>
<keyword evidence="3" id="KW-1185">Reference proteome</keyword>
<dbReference type="RefSeq" id="XP_009264679.1">
    <property type="nucleotide sequence ID" value="XM_009266404.1"/>
</dbReference>
<feature type="transmembrane region" description="Helical" evidence="1">
    <location>
        <begin position="166"/>
        <end position="194"/>
    </location>
</feature>
<gene>
    <name evidence="2" type="ordered locus">EROM_060900</name>
</gene>
<dbReference type="VEuPathDB" id="MicrosporidiaDB:EROM_060900"/>
<dbReference type="KEGG" id="ero:EROM_060900"/>
<keyword evidence="1" id="KW-0812">Transmembrane</keyword>
<dbReference type="PANTHER" id="PTHR10050:SF53">
    <property type="entry name" value="CHROMOSOME UNDETERMINED SCAFFOLD_67, WHOLE GENOME SHOTGUN SEQUENCE"/>
    <property type="match status" value="1"/>
</dbReference>
<dbReference type="InterPro" id="IPR036300">
    <property type="entry name" value="MIR_dom_sf"/>
</dbReference>
<feature type="transmembrane region" description="Helical" evidence="1">
    <location>
        <begin position="541"/>
        <end position="559"/>
    </location>
</feature>
<evidence type="ECO:0000313" key="3">
    <source>
        <dbReference type="Proteomes" id="UP000010094"/>
    </source>
</evidence>
<feature type="transmembrane region" description="Helical" evidence="1">
    <location>
        <begin position="52"/>
        <end position="73"/>
    </location>
</feature>
<dbReference type="PANTHER" id="PTHR10050">
    <property type="entry name" value="DOLICHYL-PHOSPHATE-MANNOSE--PROTEIN MANNOSYLTRANSFERASE"/>
    <property type="match status" value="1"/>
</dbReference>
<keyword evidence="1" id="KW-0472">Membrane</keyword>
<feature type="transmembrane region" description="Helical" evidence="1">
    <location>
        <begin position="12"/>
        <end position="31"/>
    </location>
</feature>
<dbReference type="GO" id="GO:0016757">
    <property type="term" value="F:glycosyltransferase activity"/>
    <property type="evidence" value="ECO:0007669"/>
    <property type="project" value="UniProtKB-KW"/>
</dbReference>
<feature type="transmembrane region" description="Helical" evidence="1">
    <location>
        <begin position="215"/>
        <end position="236"/>
    </location>
</feature>
<dbReference type="AlphaFoldDB" id="I7AS27"/>
<protein>
    <submittedName>
        <fullName evidence="2">Dolichyl-phosphate-mannose protein O-mannosyltransferase-like protein</fullName>
    </submittedName>
</protein>
<dbReference type="Gene3D" id="2.80.10.50">
    <property type="match status" value="1"/>
</dbReference>
<feature type="transmembrane region" description="Helical" evidence="1">
    <location>
        <begin position="571"/>
        <end position="594"/>
    </location>
</feature>
<evidence type="ECO:0000313" key="2">
    <source>
        <dbReference type="EMBL" id="AFN83182.1"/>
    </source>
</evidence>
<dbReference type="EMBL" id="CP003523">
    <property type="protein sequence ID" value="AFN83182.1"/>
    <property type="molecule type" value="Genomic_DNA"/>
</dbReference>
<dbReference type="InterPro" id="IPR027005">
    <property type="entry name" value="PMT-like"/>
</dbReference>
<evidence type="ECO:0000256" key="1">
    <source>
        <dbReference type="SAM" id="Phobius"/>
    </source>
</evidence>
<dbReference type="HOGENOM" id="CLU_454167_0_0_1"/>
<name>I7AS27_ENCRO</name>
<proteinExistence type="predicted"/>
<feature type="transmembrane region" description="Helical" evidence="1">
    <location>
        <begin position="505"/>
        <end position="529"/>
    </location>
</feature>
<keyword evidence="1" id="KW-1133">Transmembrane helix</keyword>
<dbReference type="OrthoDB" id="2196365at2759"/>
<feature type="transmembrane region" description="Helical" evidence="1">
    <location>
        <begin position="117"/>
        <end position="138"/>
    </location>
</feature>
<dbReference type="SUPFAM" id="SSF82109">
    <property type="entry name" value="MIR domain"/>
    <property type="match status" value="1"/>
</dbReference>
<accession>I7AS27</accession>
<feature type="transmembrane region" description="Helical" evidence="1">
    <location>
        <begin position="93"/>
        <end position="110"/>
    </location>
</feature>